<dbReference type="EMBL" id="WBZC01000010">
    <property type="protein sequence ID" value="KAB3537291.1"/>
    <property type="molecule type" value="Genomic_DNA"/>
</dbReference>
<dbReference type="PROSITE" id="PS51186">
    <property type="entry name" value="GNAT"/>
    <property type="match status" value="1"/>
</dbReference>
<sequence length="188" mass="21691">MINKCFIPFPKLETERLLLREVESTDVNQVFNILSDPKVAEYEYFYPVKTKEEANKFITRYKAELKDKEEITWGTIVKETDELVGMCCIGDFNEGARRCVIGYQIKQIEWGKGYATEAVAAIIDYGFNVMNINRIEAAITPGNDASVRVLEKLNFVKEGLLRERDLMKGKLEDGIIMSMLKREYKIVK</sequence>
<dbReference type="Pfam" id="PF13302">
    <property type="entry name" value="Acetyltransf_3"/>
    <property type="match status" value="1"/>
</dbReference>
<feature type="domain" description="N-acetyltransferase" evidence="1">
    <location>
        <begin position="17"/>
        <end position="182"/>
    </location>
</feature>
<dbReference type="AlphaFoldDB" id="A0A6I0F327"/>
<evidence type="ECO:0000313" key="2">
    <source>
        <dbReference type="EMBL" id="KAB3537291.1"/>
    </source>
</evidence>
<evidence type="ECO:0000259" key="1">
    <source>
        <dbReference type="PROSITE" id="PS51186"/>
    </source>
</evidence>
<dbReference type="RefSeq" id="WP_151860122.1">
    <property type="nucleotide sequence ID" value="NZ_WBZC01000010.1"/>
</dbReference>
<dbReference type="Gene3D" id="3.40.630.30">
    <property type="match status" value="1"/>
</dbReference>
<dbReference type="SUPFAM" id="SSF55729">
    <property type="entry name" value="Acyl-CoA N-acyltransferases (Nat)"/>
    <property type="match status" value="1"/>
</dbReference>
<dbReference type="InterPro" id="IPR016181">
    <property type="entry name" value="Acyl_CoA_acyltransferase"/>
</dbReference>
<dbReference type="InterPro" id="IPR000182">
    <property type="entry name" value="GNAT_dom"/>
</dbReference>
<keyword evidence="3" id="KW-1185">Reference proteome</keyword>
<dbReference type="InterPro" id="IPR051531">
    <property type="entry name" value="N-acetyltransferase"/>
</dbReference>
<dbReference type="Proteomes" id="UP000432715">
    <property type="component" value="Unassembled WGS sequence"/>
</dbReference>
<proteinExistence type="predicted"/>
<dbReference type="PANTHER" id="PTHR43792">
    <property type="entry name" value="GNAT FAMILY, PUTATIVE (AFU_ORTHOLOGUE AFUA_3G00765)-RELATED-RELATED"/>
    <property type="match status" value="1"/>
</dbReference>
<organism evidence="2 3">
    <name type="scientific">Alkaliphilus pronyensis</name>
    <dbReference type="NCBI Taxonomy" id="1482732"/>
    <lineage>
        <taxon>Bacteria</taxon>
        <taxon>Bacillati</taxon>
        <taxon>Bacillota</taxon>
        <taxon>Clostridia</taxon>
        <taxon>Peptostreptococcales</taxon>
        <taxon>Natronincolaceae</taxon>
        <taxon>Alkaliphilus</taxon>
    </lineage>
</organism>
<dbReference type="GO" id="GO:0005737">
    <property type="term" value="C:cytoplasm"/>
    <property type="evidence" value="ECO:0007669"/>
    <property type="project" value="TreeGrafter"/>
</dbReference>
<keyword evidence="2" id="KW-0808">Transferase</keyword>
<reference evidence="2 3" key="1">
    <citation type="submission" date="2019-10" db="EMBL/GenBank/DDBJ databases">
        <title>Alkaliphilus serpentinus sp. nov. and Alkaliphilus pronyensis sp. nov., two novel anaerobic alkaliphilic species isolated from the serpentinized-hosted hydrothermal field of the Prony Bay (New Caledonia).</title>
        <authorList>
            <person name="Postec A."/>
        </authorList>
    </citation>
    <scope>NUCLEOTIDE SEQUENCE [LARGE SCALE GENOMIC DNA]</scope>
    <source>
        <strain evidence="2 3">LacV</strain>
    </source>
</reference>
<comment type="caution">
    <text evidence="2">The sequence shown here is derived from an EMBL/GenBank/DDBJ whole genome shotgun (WGS) entry which is preliminary data.</text>
</comment>
<dbReference type="OrthoDB" id="9811523at2"/>
<gene>
    <name evidence="2" type="ORF">F8154_03075</name>
</gene>
<dbReference type="PANTHER" id="PTHR43792:SF9">
    <property type="entry name" value="RIBOSOMAL-PROTEIN-ALANINE ACETYLTRANSFERASE"/>
    <property type="match status" value="1"/>
</dbReference>
<dbReference type="GO" id="GO:0008999">
    <property type="term" value="F:protein-N-terminal-alanine acetyltransferase activity"/>
    <property type="evidence" value="ECO:0007669"/>
    <property type="project" value="TreeGrafter"/>
</dbReference>
<accession>A0A6I0F327</accession>
<evidence type="ECO:0000313" key="3">
    <source>
        <dbReference type="Proteomes" id="UP000432715"/>
    </source>
</evidence>
<name>A0A6I0F327_9FIRM</name>
<protein>
    <submittedName>
        <fullName evidence="2">GNAT family N-acetyltransferase</fullName>
    </submittedName>
</protein>